<evidence type="ECO:0000256" key="13">
    <source>
        <dbReference type="HAMAP-Rule" id="MF_00204"/>
    </source>
</evidence>
<dbReference type="InterPro" id="IPR036876">
    <property type="entry name" value="UVR_dom_sf"/>
</dbReference>
<feature type="short sequence motif" description="Beta-hairpin" evidence="13">
    <location>
        <begin position="89"/>
        <end position="112"/>
    </location>
</feature>
<dbReference type="PROSITE" id="PS51194">
    <property type="entry name" value="HELICASE_CTER"/>
    <property type="match status" value="1"/>
</dbReference>
<keyword evidence="9 13" id="KW-0234">DNA repair</keyword>
<dbReference type="SUPFAM" id="SSF52540">
    <property type="entry name" value="P-loop containing nucleoside triphosphate hydrolases"/>
    <property type="match status" value="2"/>
</dbReference>
<keyword evidence="10 13" id="KW-0742">SOS response</keyword>
<evidence type="ECO:0000256" key="3">
    <source>
        <dbReference type="ARBA" id="ARBA00022490"/>
    </source>
</evidence>
<organism evidence="18 19">
    <name type="scientific">Campylobacter felis</name>
    <dbReference type="NCBI Taxonomy" id="2974565"/>
    <lineage>
        <taxon>Bacteria</taxon>
        <taxon>Pseudomonadati</taxon>
        <taxon>Campylobacterota</taxon>
        <taxon>Epsilonproteobacteria</taxon>
        <taxon>Campylobacterales</taxon>
        <taxon>Campylobacteraceae</taxon>
        <taxon>Campylobacter</taxon>
    </lineage>
</organism>
<dbReference type="Gene3D" id="4.10.860.10">
    <property type="entry name" value="UVR domain"/>
    <property type="match status" value="1"/>
</dbReference>
<evidence type="ECO:0000256" key="5">
    <source>
        <dbReference type="ARBA" id="ARBA00022763"/>
    </source>
</evidence>
<sequence>MFQLQSEFKPSFDQKEAIEGIIKSIKAGHKYQTLLGVTGSGKTFTMANVIKELAMPTLIMSHNKSLCAQLYSEFKSFFPHNHIEYFISYYDYYQPEAYIPRTDVFIEKDSSTNEDLERLRLSATASLLSYEDVVCIASVSANYGLGNPSEYEGMVLIFEENMQISQKDLLKKLVDMGYKRNDNFFDRADFRVNGDLVDIYPAYYEDEVVRLEFFGDDLERIYHYNVLENKKTKDLKRFILYPTSQFSVGEARLKEAIKEIKEELNSRLAYFENENKLVEYQRLKQRVEFDLEMLQSTGMCKGVENYARHLTGLKEGQTPYTLFDYYAIKKRPFLVIVDESHVSLPQFRGMFAGDRSRKQTLVDYGFRLPSALDNRPLMFDEFIHKNCQFLFVSATPAPLELELSGKNIFHQIMRPTGLLDPIIELKDSGNQVEILYDEAKKVIARNERILVTVLTKKLAEELSRYYLELGLKVKYMHSDIDAIERNEIIRGLRGGDFDMLIGINLLREGLDLPEVSLIAIMDADKEGFLRSTTSLIQTMGRAARNVNGKVLLFCQKITKSMQEAMDITNERRKLQEEYNKKHKITPTSVKRNLEQSLKNEDMGEIYRKSAKLEKMPASERAKIVKELRKEMLEAAKNLEFEKAAALRDEIKKLKDL</sequence>
<comment type="subunit">
    <text evidence="11 13 14">Forms a heterotetramer with UvrA during the search for lesions. Interacts with UvrC in an incision complex.</text>
</comment>
<evidence type="ECO:0000313" key="19">
    <source>
        <dbReference type="Proteomes" id="UP001176223"/>
    </source>
</evidence>
<gene>
    <name evidence="13 18" type="primary">uvrB</name>
    <name evidence="18" type="ORF">NYG95_03510</name>
</gene>
<dbReference type="RefSeq" id="WP_270977040.1">
    <property type="nucleotide sequence ID" value="NZ_JANURS010000004.1"/>
</dbReference>
<dbReference type="Pfam" id="PF04851">
    <property type="entry name" value="ResIII"/>
    <property type="match status" value="1"/>
</dbReference>
<dbReference type="CDD" id="cd18790">
    <property type="entry name" value="SF2_C_UvrB"/>
    <property type="match status" value="1"/>
</dbReference>
<dbReference type="InterPro" id="IPR014001">
    <property type="entry name" value="Helicase_ATP-bd"/>
</dbReference>
<reference evidence="18" key="2">
    <citation type="journal article" date="2023" name="Microorganisms">
        <title>Isolation and Genomic Characteristics of Cat-Borne Campylobacter felis sp. nov. and Sheep-Borne Campylobacter ovis sp. nov.</title>
        <authorList>
            <person name="Wang H."/>
            <person name="Li Y."/>
            <person name="Gu Y."/>
            <person name="Zhou G."/>
            <person name="Chen X."/>
            <person name="Zhang X."/>
            <person name="Shao Z."/>
            <person name="Zhang J."/>
            <person name="Zhang M."/>
        </authorList>
    </citation>
    <scope>NUCLEOTIDE SEQUENCE</scope>
    <source>
        <strain evidence="18">XJK33-1</strain>
    </source>
</reference>
<dbReference type="NCBIfam" id="NF003673">
    <property type="entry name" value="PRK05298.1"/>
    <property type="match status" value="1"/>
</dbReference>
<dbReference type="InterPro" id="IPR004807">
    <property type="entry name" value="UvrB"/>
</dbReference>
<dbReference type="Gene3D" id="3.40.50.300">
    <property type="entry name" value="P-loop containing nucleotide triphosphate hydrolases"/>
    <property type="match status" value="3"/>
</dbReference>
<evidence type="ECO:0000313" key="18">
    <source>
        <dbReference type="EMBL" id="MDL0146709.1"/>
    </source>
</evidence>
<feature type="domain" description="Helicase ATP-binding" evidence="16">
    <location>
        <begin position="23"/>
        <end position="130"/>
    </location>
</feature>
<keyword evidence="8 13" id="KW-0267">Excision nuclease</keyword>
<dbReference type="PANTHER" id="PTHR24029:SF0">
    <property type="entry name" value="UVRABC SYSTEM PROTEIN B"/>
    <property type="match status" value="1"/>
</dbReference>
<dbReference type="InterPro" id="IPR041471">
    <property type="entry name" value="UvrB_inter"/>
</dbReference>
<evidence type="ECO:0000256" key="10">
    <source>
        <dbReference type="ARBA" id="ARBA00023236"/>
    </source>
</evidence>
<comment type="caution">
    <text evidence="18">The sequence shown here is derived from an EMBL/GenBank/DDBJ whole genome shotgun (WGS) entry which is preliminary data.</text>
</comment>
<dbReference type="Proteomes" id="UP001176223">
    <property type="component" value="Unassembled WGS sequence"/>
</dbReference>
<keyword evidence="5 13" id="KW-0227">DNA damage</keyword>
<feature type="domain" description="UVR" evidence="15">
    <location>
        <begin position="621"/>
        <end position="656"/>
    </location>
</feature>
<evidence type="ECO:0000256" key="8">
    <source>
        <dbReference type="ARBA" id="ARBA00022881"/>
    </source>
</evidence>
<dbReference type="InterPro" id="IPR024759">
    <property type="entry name" value="UvrB_YAD/RRR_dom"/>
</dbReference>
<dbReference type="HAMAP" id="MF_00204">
    <property type="entry name" value="UvrB"/>
    <property type="match status" value="1"/>
</dbReference>
<dbReference type="GO" id="GO:0016787">
    <property type="term" value="F:hydrolase activity"/>
    <property type="evidence" value="ECO:0007669"/>
    <property type="project" value="UniProtKB-KW"/>
</dbReference>
<dbReference type="PROSITE" id="PS50151">
    <property type="entry name" value="UVR"/>
    <property type="match status" value="1"/>
</dbReference>
<evidence type="ECO:0000259" key="15">
    <source>
        <dbReference type="PROSITE" id="PS50151"/>
    </source>
</evidence>
<keyword evidence="3 13" id="KW-0963">Cytoplasm</keyword>
<dbReference type="Pfam" id="PF12344">
    <property type="entry name" value="UvrB"/>
    <property type="match status" value="1"/>
</dbReference>
<dbReference type="PANTHER" id="PTHR24029">
    <property type="entry name" value="UVRABC SYSTEM PROTEIN B"/>
    <property type="match status" value="1"/>
</dbReference>
<name>A0ABT7I3A5_9BACT</name>
<comment type="function">
    <text evidence="13">The UvrABC repair system catalyzes the recognition and processing of DNA lesions. A damage recognition complex composed of 2 UvrA and 2 UvrB subunits scans DNA for abnormalities. Upon binding of the UvrA(2)B(2) complex to a putative damaged site, the DNA wraps around one UvrB monomer. DNA wrap is dependent on ATP binding by UvrB and probably causes local melting of the DNA helix, facilitating insertion of UvrB beta-hairpin between the DNA strands. Then UvrB probes one DNA strand for the presence of a lesion. If a lesion is found the UvrA subunits dissociate and the UvrB-DNA preincision complex is formed. This complex is subsequently bound by UvrC and the second UvrB is released. If no lesion is found, the DNA wraps around the other UvrB subunit that will check the other stand for damage.</text>
</comment>
<evidence type="ECO:0000256" key="4">
    <source>
        <dbReference type="ARBA" id="ARBA00022741"/>
    </source>
</evidence>
<evidence type="ECO:0000256" key="11">
    <source>
        <dbReference type="ARBA" id="ARBA00026033"/>
    </source>
</evidence>
<comment type="domain">
    <text evidence="13">The beta-hairpin motif is involved in DNA binding.</text>
</comment>
<evidence type="ECO:0000259" key="17">
    <source>
        <dbReference type="PROSITE" id="PS51194"/>
    </source>
</evidence>
<accession>A0ABT7I3A5</accession>
<keyword evidence="6 13" id="KW-0228">DNA excision</keyword>
<keyword evidence="4 13" id="KW-0547">Nucleotide-binding</keyword>
<evidence type="ECO:0000256" key="1">
    <source>
        <dbReference type="ARBA" id="ARBA00004496"/>
    </source>
</evidence>
<protein>
    <recommendedName>
        <fullName evidence="12 13">UvrABC system protein B</fullName>
        <shortName evidence="13">Protein UvrB</shortName>
    </recommendedName>
    <alternativeName>
        <fullName evidence="13">Excinuclease ABC subunit B</fullName>
    </alternativeName>
</protein>
<dbReference type="InterPro" id="IPR001650">
    <property type="entry name" value="Helicase_C-like"/>
</dbReference>
<dbReference type="CDD" id="cd17916">
    <property type="entry name" value="DEXHc_UvrB"/>
    <property type="match status" value="1"/>
</dbReference>
<dbReference type="PROSITE" id="PS51192">
    <property type="entry name" value="HELICASE_ATP_BIND_1"/>
    <property type="match status" value="1"/>
</dbReference>
<reference evidence="18" key="1">
    <citation type="submission" date="2022-08" db="EMBL/GenBank/DDBJ databases">
        <authorList>
            <person name="Wang H."/>
        </authorList>
    </citation>
    <scope>NUCLEOTIDE SEQUENCE</scope>
    <source>
        <strain evidence="18">XJK33-1</strain>
    </source>
</reference>
<feature type="binding site" evidence="13">
    <location>
        <begin position="36"/>
        <end position="43"/>
    </location>
    <ligand>
        <name>ATP</name>
        <dbReference type="ChEBI" id="CHEBI:30616"/>
    </ligand>
</feature>
<dbReference type="InterPro" id="IPR001943">
    <property type="entry name" value="UVR_dom"/>
</dbReference>
<evidence type="ECO:0000256" key="6">
    <source>
        <dbReference type="ARBA" id="ARBA00022769"/>
    </source>
</evidence>
<dbReference type="Pfam" id="PF02151">
    <property type="entry name" value="UVR"/>
    <property type="match status" value="1"/>
</dbReference>
<evidence type="ECO:0000256" key="12">
    <source>
        <dbReference type="ARBA" id="ARBA00029504"/>
    </source>
</evidence>
<dbReference type="InterPro" id="IPR027417">
    <property type="entry name" value="P-loop_NTPase"/>
</dbReference>
<evidence type="ECO:0000256" key="9">
    <source>
        <dbReference type="ARBA" id="ARBA00023204"/>
    </source>
</evidence>
<keyword evidence="7 13" id="KW-0067">ATP-binding</keyword>
<dbReference type="Pfam" id="PF00271">
    <property type="entry name" value="Helicase_C"/>
    <property type="match status" value="1"/>
</dbReference>
<dbReference type="SUPFAM" id="SSF46600">
    <property type="entry name" value="C-terminal UvrC-binding domain of UvrB"/>
    <property type="match status" value="1"/>
</dbReference>
<keyword evidence="19" id="KW-1185">Reference proteome</keyword>
<dbReference type="InterPro" id="IPR006935">
    <property type="entry name" value="Helicase/UvrB_N"/>
</dbReference>
<keyword evidence="18" id="KW-0378">Hydrolase</keyword>
<dbReference type="EMBL" id="JANURU010000005">
    <property type="protein sequence ID" value="MDL0146709.1"/>
    <property type="molecule type" value="Genomic_DNA"/>
</dbReference>
<evidence type="ECO:0000256" key="7">
    <source>
        <dbReference type="ARBA" id="ARBA00022840"/>
    </source>
</evidence>
<dbReference type="Gene3D" id="6.10.140.240">
    <property type="match status" value="1"/>
</dbReference>
<dbReference type="NCBIfam" id="TIGR00631">
    <property type="entry name" value="uvrb"/>
    <property type="match status" value="1"/>
</dbReference>
<dbReference type="SMART" id="SM00490">
    <property type="entry name" value="HELICc"/>
    <property type="match status" value="1"/>
</dbReference>
<evidence type="ECO:0000256" key="2">
    <source>
        <dbReference type="ARBA" id="ARBA00008533"/>
    </source>
</evidence>
<evidence type="ECO:0000256" key="14">
    <source>
        <dbReference type="RuleBase" id="RU003587"/>
    </source>
</evidence>
<proteinExistence type="inferred from homology"/>
<dbReference type="SMART" id="SM00487">
    <property type="entry name" value="DEXDc"/>
    <property type="match status" value="1"/>
</dbReference>
<evidence type="ECO:0000259" key="16">
    <source>
        <dbReference type="PROSITE" id="PS51192"/>
    </source>
</evidence>
<comment type="subcellular location">
    <subcellularLocation>
        <location evidence="1 13 14">Cytoplasm</location>
    </subcellularLocation>
</comment>
<dbReference type="Pfam" id="PF17757">
    <property type="entry name" value="UvrB_inter"/>
    <property type="match status" value="1"/>
</dbReference>
<feature type="domain" description="Helicase C-terminal" evidence="17">
    <location>
        <begin position="431"/>
        <end position="593"/>
    </location>
</feature>
<comment type="similarity">
    <text evidence="2 13 14">Belongs to the UvrB family.</text>
</comment>